<keyword evidence="2" id="KW-0805">Transcription regulation</keyword>
<keyword evidence="3" id="KW-0731">Sigma factor</keyword>
<protein>
    <submittedName>
        <fullName evidence="7">Sigma-70 family RNA polymerase sigma factor</fullName>
    </submittedName>
</protein>
<accession>A0ABU9VXG5</accession>
<evidence type="ECO:0000256" key="4">
    <source>
        <dbReference type="ARBA" id="ARBA00023163"/>
    </source>
</evidence>
<dbReference type="Pfam" id="PF04542">
    <property type="entry name" value="Sigma70_r2"/>
    <property type="match status" value="1"/>
</dbReference>
<dbReference type="CDD" id="cd06171">
    <property type="entry name" value="Sigma70_r4"/>
    <property type="match status" value="1"/>
</dbReference>
<dbReference type="InterPro" id="IPR013249">
    <property type="entry name" value="RNA_pol_sigma70_r4_t2"/>
</dbReference>
<dbReference type="InterPro" id="IPR036388">
    <property type="entry name" value="WH-like_DNA-bd_sf"/>
</dbReference>
<evidence type="ECO:0000313" key="8">
    <source>
        <dbReference type="Proteomes" id="UP001407405"/>
    </source>
</evidence>
<dbReference type="EMBL" id="JBCITM010000022">
    <property type="protein sequence ID" value="MEN1761851.1"/>
    <property type="molecule type" value="Genomic_DNA"/>
</dbReference>
<dbReference type="PANTHER" id="PTHR43133">
    <property type="entry name" value="RNA POLYMERASE ECF-TYPE SIGMA FACTO"/>
    <property type="match status" value="1"/>
</dbReference>
<dbReference type="SUPFAM" id="SSF88946">
    <property type="entry name" value="Sigma2 domain of RNA polymerase sigma factors"/>
    <property type="match status" value="1"/>
</dbReference>
<evidence type="ECO:0000259" key="5">
    <source>
        <dbReference type="Pfam" id="PF04542"/>
    </source>
</evidence>
<dbReference type="NCBIfam" id="TIGR02937">
    <property type="entry name" value="sigma70-ECF"/>
    <property type="match status" value="1"/>
</dbReference>
<dbReference type="PANTHER" id="PTHR43133:SF51">
    <property type="entry name" value="RNA POLYMERASE SIGMA FACTOR"/>
    <property type="match status" value="1"/>
</dbReference>
<dbReference type="Gene3D" id="1.10.1740.10">
    <property type="match status" value="1"/>
</dbReference>
<dbReference type="InterPro" id="IPR007627">
    <property type="entry name" value="RNA_pol_sigma70_r2"/>
</dbReference>
<dbReference type="InterPro" id="IPR014284">
    <property type="entry name" value="RNA_pol_sigma-70_dom"/>
</dbReference>
<comment type="caution">
    <text evidence="7">The sequence shown here is derived from an EMBL/GenBank/DDBJ whole genome shotgun (WGS) entry which is preliminary data.</text>
</comment>
<proteinExistence type="inferred from homology"/>
<dbReference type="Proteomes" id="UP001407405">
    <property type="component" value="Unassembled WGS sequence"/>
</dbReference>
<dbReference type="InterPro" id="IPR039425">
    <property type="entry name" value="RNA_pol_sigma-70-like"/>
</dbReference>
<organism evidence="7 8">
    <name type="scientific">Anoxynatronum sibiricum</name>
    <dbReference type="NCBI Taxonomy" id="210623"/>
    <lineage>
        <taxon>Bacteria</taxon>
        <taxon>Bacillati</taxon>
        <taxon>Bacillota</taxon>
        <taxon>Clostridia</taxon>
        <taxon>Eubacteriales</taxon>
        <taxon>Clostridiaceae</taxon>
        <taxon>Anoxynatronum</taxon>
    </lineage>
</organism>
<dbReference type="InterPro" id="IPR013324">
    <property type="entry name" value="RNA_pol_sigma_r3/r4-like"/>
</dbReference>
<comment type="similarity">
    <text evidence="1">Belongs to the sigma-70 factor family. ECF subfamily.</text>
</comment>
<feature type="domain" description="RNA polymerase sigma factor 70 region 4 type 2" evidence="6">
    <location>
        <begin position="119"/>
        <end position="171"/>
    </location>
</feature>
<evidence type="ECO:0000259" key="6">
    <source>
        <dbReference type="Pfam" id="PF08281"/>
    </source>
</evidence>
<dbReference type="Pfam" id="PF08281">
    <property type="entry name" value="Sigma70_r4_2"/>
    <property type="match status" value="1"/>
</dbReference>
<dbReference type="InterPro" id="IPR013325">
    <property type="entry name" value="RNA_pol_sigma_r2"/>
</dbReference>
<dbReference type="SUPFAM" id="SSF88659">
    <property type="entry name" value="Sigma3 and sigma4 domains of RNA polymerase sigma factors"/>
    <property type="match status" value="1"/>
</dbReference>
<name>A0ABU9VXG5_9CLOT</name>
<evidence type="ECO:0000256" key="3">
    <source>
        <dbReference type="ARBA" id="ARBA00023082"/>
    </source>
</evidence>
<evidence type="ECO:0000256" key="2">
    <source>
        <dbReference type="ARBA" id="ARBA00023015"/>
    </source>
</evidence>
<dbReference type="Gene3D" id="1.10.10.10">
    <property type="entry name" value="Winged helix-like DNA-binding domain superfamily/Winged helix DNA-binding domain"/>
    <property type="match status" value="1"/>
</dbReference>
<dbReference type="RefSeq" id="WP_343187133.1">
    <property type="nucleotide sequence ID" value="NZ_JBCITM010000022.1"/>
</dbReference>
<gene>
    <name evidence="7" type="ORF">AAIG11_15295</name>
</gene>
<reference evidence="7 8" key="1">
    <citation type="submission" date="2024-04" db="EMBL/GenBank/DDBJ databases">
        <title>Genome sequencing and metabolic network reconstruction of aminoacids and betaine degradation by Anoxynatronum sibiricum.</title>
        <authorList>
            <person name="Detkova E.N."/>
            <person name="Boltjanskaja Y.V."/>
            <person name="Mardanov A.V."/>
            <person name="Kevbrin V."/>
        </authorList>
    </citation>
    <scope>NUCLEOTIDE SEQUENCE [LARGE SCALE GENOMIC DNA]</scope>
    <source>
        <strain evidence="7 8">Z-7981</strain>
    </source>
</reference>
<keyword evidence="8" id="KW-1185">Reference proteome</keyword>
<evidence type="ECO:0000313" key="7">
    <source>
        <dbReference type="EMBL" id="MEN1761851.1"/>
    </source>
</evidence>
<keyword evidence="4" id="KW-0804">Transcription</keyword>
<evidence type="ECO:0000256" key="1">
    <source>
        <dbReference type="ARBA" id="ARBA00010641"/>
    </source>
</evidence>
<feature type="domain" description="RNA polymerase sigma-70 region 2" evidence="5">
    <location>
        <begin position="23"/>
        <end position="89"/>
    </location>
</feature>
<sequence>MQLTDAQLVTKILRGDPTGFQELVSRYQKPVFGICYRMMRQREEAEDLSQEVFIKAYRYLGQYNHEHKFASWILKIATNTCIDAIRKKRVDTLPLDEEIKTNQEDVSAERAFLQEEAHREIEAAIGSLPPDYRIVVLLYHHQGQSYQQIADQLEIPMSMVKNRLFRARKMLKESLKKLKEETLWTAEQVQKS</sequence>